<feature type="binding site" evidence="6">
    <location>
        <position position="555"/>
    </location>
    <ligand>
        <name>ATP</name>
        <dbReference type="ChEBI" id="CHEBI:30616"/>
    </ligand>
</feature>
<dbReference type="HAMAP" id="MF_00347">
    <property type="entry name" value="Polyphosphate_kinase"/>
    <property type="match status" value="1"/>
</dbReference>
<dbReference type="InterPro" id="IPR041108">
    <property type="entry name" value="PP_kinase_C_1"/>
</dbReference>
<dbReference type="Pfam" id="PF13089">
    <property type="entry name" value="PP_kinase_N"/>
    <property type="match status" value="1"/>
</dbReference>
<accession>A0A7L7KQ91</accession>
<reference evidence="12 13" key="1">
    <citation type="submission" date="2020-02" db="EMBL/GenBank/DDBJ databases">
        <authorList>
            <person name="Zheng R.K."/>
            <person name="Sun C.M."/>
        </authorList>
    </citation>
    <scope>NUCLEOTIDE SEQUENCE [LARGE SCALE GENOMIC DNA]</scope>
    <source>
        <strain evidence="13">zrk13</strain>
    </source>
</reference>
<dbReference type="CDD" id="cd09168">
    <property type="entry name" value="PLDc_PaPPK1_C2_like"/>
    <property type="match status" value="1"/>
</dbReference>
<proteinExistence type="inferred from homology"/>
<dbReference type="Gene3D" id="3.30.1840.10">
    <property type="entry name" value="Polyphosphate kinase middle domain"/>
    <property type="match status" value="1"/>
</dbReference>
<dbReference type="InterPro" id="IPR025200">
    <property type="entry name" value="PPK_C_dom2"/>
</dbReference>
<keyword evidence="6" id="KW-0460">Magnesium</keyword>
<feature type="domain" description="Polyphosphate kinase N-terminal" evidence="9">
    <location>
        <begin position="7"/>
        <end position="103"/>
    </location>
</feature>
<evidence type="ECO:0000256" key="5">
    <source>
        <dbReference type="ARBA" id="ARBA00022840"/>
    </source>
</evidence>
<evidence type="ECO:0000256" key="3">
    <source>
        <dbReference type="ARBA" id="ARBA00022741"/>
    </source>
</evidence>
<dbReference type="InterPro" id="IPR036832">
    <property type="entry name" value="PPK_N_dom_sf"/>
</dbReference>
<feature type="binding site" evidence="6">
    <location>
        <position position="45"/>
    </location>
    <ligand>
        <name>ATP</name>
        <dbReference type="ChEBI" id="CHEBI:30616"/>
    </ligand>
</feature>
<feature type="domain" description="Polyphosphate kinase C-terminal" evidence="11">
    <location>
        <begin position="322"/>
        <end position="487"/>
    </location>
</feature>
<dbReference type="Pfam" id="PF17941">
    <property type="entry name" value="PP_kinase_C_1"/>
    <property type="match status" value="1"/>
</dbReference>
<dbReference type="AlphaFoldDB" id="A0A7L7KQ91"/>
<dbReference type="SUPFAM" id="SSF56024">
    <property type="entry name" value="Phospholipase D/nuclease"/>
    <property type="match status" value="2"/>
</dbReference>
<evidence type="ECO:0000256" key="4">
    <source>
        <dbReference type="ARBA" id="ARBA00022777"/>
    </source>
</evidence>
<dbReference type="Gene3D" id="1.20.58.310">
    <property type="entry name" value="Polyphosphate kinase N-terminal domain"/>
    <property type="match status" value="1"/>
</dbReference>
<evidence type="ECO:0000256" key="2">
    <source>
        <dbReference type="ARBA" id="ARBA00022679"/>
    </source>
</evidence>
<dbReference type="NCBIfam" id="NF003917">
    <property type="entry name" value="PRK05443.1-1"/>
    <property type="match status" value="1"/>
</dbReference>
<evidence type="ECO:0000256" key="6">
    <source>
        <dbReference type="HAMAP-Rule" id="MF_00347"/>
    </source>
</evidence>
<dbReference type="GO" id="GO:0005524">
    <property type="term" value="F:ATP binding"/>
    <property type="evidence" value="ECO:0007669"/>
    <property type="project" value="UniProtKB-KW"/>
</dbReference>
<dbReference type="PANTHER" id="PTHR30218:SF0">
    <property type="entry name" value="POLYPHOSPHATE KINASE"/>
    <property type="match status" value="1"/>
</dbReference>
<dbReference type="InterPro" id="IPR003414">
    <property type="entry name" value="PP_kinase"/>
</dbReference>
<comment type="function">
    <text evidence="6 7">Catalyzes the reversible transfer of the terminal phosphate of ATP to form a long-chain polyphosphate (polyP).</text>
</comment>
<dbReference type="GO" id="GO:0006799">
    <property type="term" value="P:polyphosphate biosynthetic process"/>
    <property type="evidence" value="ECO:0007669"/>
    <property type="project" value="UniProtKB-UniRule"/>
</dbReference>
<dbReference type="RefSeq" id="WP_258878217.1">
    <property type="nucleotide sequence ID" value="NZ_CP048914.1"/>
</dbReference>
<keyword evidence="1 6" id="KW-0597">Phosphoprotein</keyword>
<dbReference type="NCBIfam" id="TIGR03705">
    <property type="entry name" value="poly_P_kin"/>
    <property type="match status" value="1"/>
</dbReference>
<dbReference type="GO" id="GO:0008976">
    <property type="term" value="F:polyphosphate kinase activity"/>
    <property type="evidence" value="ECO:0007669"/>
    <property type="project" value="UniProtKB-UniRule"/>
</dbReference>
<keyword evidence="13" id="KW-1185">Reference proteome</keyword>
<dbReference type="SUPFAM" id="SSF140356">
    <property type="entry name" value="PPK N-terminal domain-like"/>
    <property type="match status" value="1"/>
</dbReference>
<evidence type="ECO:0000256" key="7">
    <source>
        <dbReference type="RuleBase" id="RU003800"/>
    </source>
</evidence>
<evidence type="ECO:0000259" key="9">
    <source>
        <dbReference type="Pfam" id="PF13089"/>
    </source>
</evidence>
<dbReference type="NCBIfam" id="NF003921">
    <property type="entry name" value="PRK05443.2-2"/>
    <property type="match status" value="1"/>
</dbReference>
<keyword evidence="3 6" id="KW-0547">Nucleotide-binding</keyword>
<comment type="similarity">
    <text evidence="6 7">Belongs to the polyphosphate kinase 1 (PPK1) family.</text>
</comment>
<feature type="binding site" evidence="6">
    <location>
        <position position="459"/>
    </location>
    <ligand>
        <name>ATP</name>
        <dbReference type="ChEBI" id="CHEBI:30616"/>
    </ligand>
</feature>
<dbReference type="SUPFAM" id="SSF143724">
    <property type="entry name" value="PHP14-like"/>
    <property type="match status" value="1"/>
</dbReference>
<name>A0A7L7KQ91_9MOLU</name>
<feature type="domain" description="Polyphosphate kinase middle" evidence="8">
    <location>
        <begin position="121"/>
        <end position="293"/>
    </location>
</feature>
<dbReference type="Pfam" id="PF13090">
    <property type="entry name" value="PP_kinase_C"/>
    <property type="match status" value="1"/>
</dbReference>
<sequence>MSFTPQYSGRELSWLQFNKRVLEEAIDSKNPLLEQLRFLAIFASNLDEYFMIRISGMKSQVDIGLSTPDKKTGYMASEYLNKMLKKSKQLISMQYEIYQQRLEELNTYIKFVPFDELSKKKQDKMNRYFKNIIYPILTPIRFSSYMPFPLLPNLSVYLISKLQDAKGDIHYSVVTVPKNVERVVHVKKDHFILLEDLIVNNISYLYPGLDVLEVYPFRITRDFDIEFDDQSDDFAKSVMSELKNRKRGDAVRLEISNQASPEVLSFLKENLDIHKKFIIPIDGPIDLTFLHELHDKIQTRVGGLSFVPIPPINPRAFSTDESMFDTLRKKDVLLFHPHHSYEPIIRLIKEACEDPLVVAIKQTIYRTNKDSRIMEYLVKAAESGKQVTVLFELRARFDEENNLYWGTVLERAGAHVIYGVPNLKTHSKVLLIVRKDKNTLERFVHFGTGNYNEDNAKIYTDASYFSSKKLIGSDATHFFNYISSYSQKPRYKRLVASPNSIRDMIFDRIDQEIANQETNQNGRIIFKVNSITDVKMINKLYEASQKGVQIDLIARGICCLVPQVEGLSENIHVRSIVGRYLEHMRIYYFHNNDKPQVYLASADLMTRNMETRIELALPIYDPVSKKKIIQLLHLQLEDNVKARENIEGHYDYVKQKTPVVDSQLELYHILK</sequence>
<feature type="active site" description="Phosphohistidine intermediate" evidence="6">
    <location>
        <position position="426"/>
    </location>
</feature>
<evidence type="ECO:0000259" key="11">
    <source>
        <dbReference type="Pfam" id="PF17941"/>
    </source>
</evidence>
<evidence type="ECO:0000259" key="10">
    <source>
        <dbReference type="Pfam" id="PF13090"/>
    </source>
</evidence>
<dbReference type="PANTHER" id="PTHR30218">
    <property type="entry name" value="POLYPHOSPHATE KINASE"/>
    <property type="match status" value="1"/>
</dbReference>
<feature type="binding site" evidence="6">
    <location>
        <position position="366"/>
    </location>
    <ligand>
        <name>Mg(2+)</name>
        <dbReference type="ChEBI" id="CHEBI:18420"/>
    </ligand>
</feature>
<evidence type="ECO:0000313" key="12">
    <source>
        <dbReference type="EMBL" id="QMS84599.1"/>
    </source>
</evidence>
<dbReference type="Proteomes" id="UP000514720">
    <property type="component" value="Chromosome"/>
</dbReference>
<protein>
    <recommendedName>
        <fullName evidence="6 7">Polyphosphate kinase</fullName>
        <ecNumber evidence="6 7">2.7.4.1</ecNumber>
    </recommendedName>
    <alternativeName>
        <fullName evidence="6">ATP-polyphosphate phosphotransferase</fullName>
    </alternativeName>
    <alternativeName>
        <fullName evidence="6">Polyphosphoric acid kinase</fullName>
    </alternativeName>
</protein>
<comment type="cofactor">
    <cofactor evidence="6">
        <name>Mg(2+)</name>
        <dbReference type="ChEBI" id="CHEBI:18420"/>
    </cofactor>
</comment>
<keyword evidence="6" id="KW-0479">Metal-binding</keyword>
<comment type="catalytic activity">
    <reaction evidence="6 7">
        <text>[phosphate](n) + ATP = [phosphate](n+1) + ADP</text>
        <dbReference type="Rhea" id="RHEA:19573"/>
        <dbReference type="Rhea" id="RHEA-COMP:9859"/>
        <dbReference type="Rhea" id="RHEA-COMP:14280"/>
        <dbReference type="ChEBI" id="CHEBI:16838"/>
        <dbReference type="ChEBI" id="CHEBI:30616"/>
        <dbReference type="ChEBI" id="CHEBI:456216"/>
        <dbReference type="EC" id="2.7.4.1"/>
    </reaction>
</comment>
<evidence type="ECO:0000259" key="8">
    <source>
        <dbReference type="Pfam" id="PF02503"/>
    </source>
</evidence>
<dbReference type="InterPro" id="IPR036830">
    <property type="entry name" value="PP_kinase_middle_dom_sf"/>
</dbReference>
<evidence type="ECO:0000313" key="13">
    <source>
        <dbReference type="Proteomes" id="UP000514720"/>
    </source>
</evidence>
<keyword evidence="4 6" id="KW-0418">Kinase</keyword>
<dbReference type="PIRSF" id="PIRSF015589">
    <property type="entry name" value="PP_kinase"/>
    <property type="match status" value="1"/>
</dbReference>
<dbReference type="GO" id="GO:0009358">
    <property type="term" value="C:polyphosphate kinase complex"/>
    <property type="evidence" value="ECO:0007669"/>
    <property type="project" value="InterPro"/>
</dbReference>
<organism evidence="12 13">
    <name type="scientific">Candidatus Xianfuyuplasma coldseepsis</name>
    <dbReference type="NCBI Taxonomy" id="2782163"/>
    <lineage>
        <taxon>Bacteria</taxon>
        <taxon>Bacillati</taxon>
        <taxon>Mycoplasmatota</taxon>
        <taxon>Mollicutes</taxon>
        <taxon>Candidatus Izemoplasmatales</taxon>
        <taxon>Candidatus Izemoplasmataceae</taxon>
        <taxon>Candidatus Xianfuyuplasma</taxon>
    </lineage>
</organism>
<dbReference type="Pfam" id="PF02503">
    <property type="entry name" value="PP_kinase"/>
    <property type="match status" value="1"/>
</dbReference>
<evidence type="ECO:0000256" key="1">
    <source>
        <dbReference type="ARBA" id="ARBA00022553"/>
    </source>
</evidence>
<dbReference type="EMBL" id="CP048914">
    <property type="protein sequence ID" value="QMS84599.1"/>
    <property type="molecule type" value="Genomic_DNA"/>
</dbReference>
<feature type="binding site" evidence="6">
    <location>
        <position position="396"/>
    </location>
    <ligand>
        <name>Mg(2+)</name>
        <dbReference type="ChEBI" id="CHEBI:18420"/>
    </ligand>
</feature>
<dbReference type="KEGG" id="xcl:G4Z02_02145"/>
<dbReference type="InterPro" id="IPR025198">
    <property type="entry name" value="PPK_N_dom"/>
</dbReference>
<feature type="binding site" evidence="6">
    <location>
        <position position="583"/>
    </location>
    <ligand>
        <name>ATP</name>
        <dbReference type="ChEBI" id="CHEBI:30616"/>
    </ligand>
</feature>
<dbReference type="Gene3D" id="3.30.870.10">
    <property type="entry name" value="Endonuclease Chain A"/>
    <property type="match status" value="2"/>
</dbReference>
<keyword evidence="2 6" id="KW-0808">Transferase</keyword>
<feature type="domain" description="Polyphosphate kinase C-terminal" evidence="10">
    <location>
        <begin position="494"/>
        <end position="657"/>
    </location>
</feature>
<dbReference type="InterPro" id="IPR024953">
    <property type="entry name" value="PP_kinase_middle"/>
</dbReference>
<keyword evidence="5 6" id="KW-0067">ATP-binding</keyword>
<dbReference type="GO" id="GO:0046872">
    <property type="term" value="F:metal ion binding"/>
    <property type="evidence" value="ECO:0007669"/>
    <property type="project" value="UniProtKB-KW"/>
</dbReference>
<gene>
    <name evidence="12" type="primary">ppk1</name>
    <name evidence="6" type="synonym">ppk</name>
    <name evidence="12" type="ORF">G4Z02_02145</name>
</gene>
<comment type="PTM">
    <text evidence="6 7">An intermediate of this reaction is the autophosphorylated ppk in which a phosphate is covalently linked to a histidine residue through a N-P bond.</text>
</comment>
<dbReference type="EC" id="2.7.4.1" evidence="6 7"/>